<dbReference type="EMBL" id="BMKE01000017">
    <property type="protein sequence ID" value="GGB47932.1"/>
    <property type="molecule type" value="Genomic_DNA"/>
</dbReference>
<comment type="caution">
    <text evidence="2">The sequence shown here is derived from an EMBL/GenBank/DDBJ whole genome shotgun (WGS) entry which is preliminary data.</text>
</comment>
<keyword evidence="3" id="KW-1185">Reference proteome</keyword>
<dbReference type="Proteomes" id="UP000646152">
    <property type="component" value="Unassembled WGS sequence"/>
</dbReference>
<keyword evidence="1" id="KW-0812">Transmembrane</keyword>
<evidence type="ECO:0000313" key="2">
    <source>
        <dbReference type="EMBL" id="GGB47932.1"/>
    </source>
</evidence>
<organism evidence="2 3">
    <name type="scientific">Oceanisphaera marina</name>
    <dbReference type="NCBI Taxonomy" id="2017550"/>
    <lineage>
        <taxon>Bacteria</taxon>
        <taxon>Pseudomonadati</taxon>
        <taxon>Pseudomonadota</taxon>
        <taxon>Gammaproteobacteria</taxon>
        <taxon>Aeromonadales</taxon>
        <taxon>Aeromonadaceae</taxon>
        <taxon>Oceanisphaera</taxon>
    </lineage>
</organism>
<protein>
    <recommendedName>
        <fullName evidence="4">TIGR02808 family protein</fullName>
    </recommendedName>
</protein>
<sequence>MSILETLLQQVWDYSAMPLLFLLGFIGLSAGACLFLIWLDKRRR</sequence>
<dbReference type="InterPro" id="IPR014175">
    <property type="entry name" value="CHP02808"/>
</dbReference>
<keyword evidence="1" id="KW-0472">Membrane</keyword>
<dbReference type="RefSeq" id="WP_188630138.1">
    <property type="nucleotide sequence ID" value="NZ_BMKE01000017.1"/>
</dbReference>
<gene>
    <name evidence="2" type="ORF">GCM10011502_21580</name>
</gene>
<evidence type="ECO:0000313" key="3">
    <source>
        <dbReference type="Proteomes" id="UP000646152"/>
    </source>
</evidence>
<accession>A0ABQ1INA7</accession>
<dbReference type="Pfam" id="PF09574">
    <property type="entry name" value="DUF2374"/>
    <property type="match status" value="1"/>
</dbReference>
<proteinExistence type="predicted"/>
<keyword evidence="1" id="KW-1133">Transmembrane helix</keyword>
<reference evidence="3" key="1">
    <citation type="journal article" date="2019" name="Int. J. Syst. Evol. Microbiol.">
        <title>The Global Catalogue of Microorganisms (GCM) 10K type strain sequencing project: providing services to taxonomists for standard genome sequencing and annotation.</title>
        <authorList>
            <consortium name="The Broad Institute Genomics Platform"/>
            <consortium name="The Broad Institute Genome Sequencing Center for Infectious Disease"/>
            <person name="Wu L."/>
            <person name="Ma J."/>
        </authorList>
    </citation>
    <scope>NUCLEOTIDE SEQUENCE [LARGE SCALE GENOMIC DNA]</scope>
    <source>
        <strain evidence="3">CGMCC 1.15923</strain>
    </source>
</reference>
<feature type="transmembrane region" description="Helical" evidence="1">
    <location>
        <begin position="20"/>
        <end position="39"/>
    </location>
</feature>
<name>A0ABQ1INA7_9GAMM</name>
<evidence type="ECO:0000256" key="1">
    <source>
        <dbReference type="SAM" id="Phobius"/>
    </source>
</evidence>
<evidence type="ECO:0008006" key="4">
    <source>
        <dbReference type="Google" id="ProtNLM"/>
    </source>
</evidence>